<evidence type="ECO:0000313" key="2">
    <source>
        <dbReference type="EMBL" id="KAJ8434567.1"/>
    </source>
</evidence>
<dbReference type="AlphaFoldDB" id="A0A9Q1K1A0"/>
<dbReference type="PANTHER" id="PTHR33116:SF84">
    <property type="entry name" value="RNA-DIRECTED DNA POLYMERASE"/>
    <property type="match status" value="1"/>
</dbReference>
<dbReference type="EMBL" id="JAKOGI010000469">
    <property type="protein sequence ID" value="KAJ8434567.1"/>
    <property type="molecule type" value="Genomic_DNA"/>
</dbReference>
<feature type="domain" description="Reverse transcriptase zinc-binding" evidence="1">
    <location>
        <begin position="110"/>
        <end position="157"/>
    </location>
</feature>
<organism evidence="2 3">
    <name type="scientific">Carnegiea gigantea</name>
    <dbReference type="NCBI Taxonomy" id="171969"/>
    <lineage>
        <taxon>Eukaryota</taxon>
        <taxon>Viridiplantae</taxon>
        <taxon>Streptophyta</taxon>
        <taxon>Embryophyta</taxon>
        <taxon>Tracheophyta</taxon>
        <taxon>Spermatophyta</taxon>
        <taxon>Magnoliopsida</taxon>
        <taxon>eudicotyledons</taxon>
        <taxon>Gunneridae</taxon>
        <taxon>Pentapetalae</taxon>
        <taxon>Caryophyllales</taxon>
        <taxon>Cactineae</taxon>
        <taxon>Cactaceae</taxon>
        <taxon>Cactoideae</taxon>
        <taxon>Echinocereeae</taxon>
        <taxon>Carnegiea</taxon>
    </lineage>
</organism>
<dbReference type="InterPro" id="IPR026960">
    <property type="entry name" value="RVT-Znf"/>
</dbReference>
<evidence type="ECO:0000259" key="1">
    <source>
        <dbReference type="Pfam" id="PF13966"/>
    </source>
</evidence>
<dbReference type="Pfam" id="PF13966">
    <property type="entry name" value="zf-RVT"/>
    <property type="match status" value="1"/>
</dbReference>
<comment type="caution">
    <text evidence="2">The sequence shown here is derived from an EMBL/GenBank/DDBJ whole genome shotgun (WGS) entry which is preliminary data.</text>
</comment>
<dbReference type="PANTHER" id="PTHR33116">
    <property type="entry name" value="REVERSE TRANSCRIPTASE ZINC-BINDING DOMAIN-CONTAINING PROTEIN-RELATED-RELATED"/>
    <property type="match status" value="1"/>
</dbReference>
<accession>A0A9Q1K1A0</accession>
<protein>
    <recommendedName>
        <fullName evidence="1">Reverse transcriptase zinc-binding domain-containing protein</fullName>
    </recommendedName>
</protein>
<sequence>MAIYMPREEIWGVGLKHLAAWNKPLIVKLVWVVAQKKDLLCVKWVHRRYIKDKTWWGYTPNQDCCWYWKKIYFIKEYFKDGVQMHSTGHGRITVPIRSWVSMANGESSKAWTFAHHKLPIKARLNRCMIQQETLYSLCQEADEDEQHLLYTCLFALETRQGLKTWWEFLGNSADQNLLTSLLIVRVSKTQSQISYAIFAVGLYYIWRARNYVIFEK</sequence>
<keyword evidence="3" id="KW-1185">Reference proteome</keyword>
<reference evidence="2" key="1">
    <citation type="submission" date="2022-04" db="EMBL/GenBank/DDBJ databases">
        <title>Carnegiea gigantea Genome sequencing and assembly v2.</title>
        <authorList>
            <person name="Copetti D."/>
            <person name="Sanderson M.J."/>
            <person name="Burquez A."/>
            <person name="Wojciechowski M.F."/>
        </authorList>
    </citation>
    <scope>NUCLEOTIDE SEQUENCE</scope>
    <source>
        <strain evidence="2">SGP5-SGP5p</strain>
        <tissue evidence="2">Aerial part</tissue>
    </source>
</reference>
<name>A0A9Q1K1A0_9CARY</name>
<evidence type="ECO:0000313" key="3">
    <source>
        <dbReference type="Proteomes" id="UP001153076"/>
    </source>
</evidence>
<gene>
    <name evidence="2" type="ORF">Cgig2_014398</name>
</gene>
<proteinExistence type="predicted"/>
<dbReference type="Proteomes" id="UP001153076">
    <property type="component" value="Unassembled WGS sequence"/>
</dbReference>